<dbReference type="STRING" id="1888891.DSOL_4297"/>
<gene>
    <name evidence="1" type="ORF">DSOL_4297</name>
</gene>
<sequence>MAVTTSRVLRLTFTTAGGKTLAITIPNPREDLQQAEAVAVMDSIIASDLFLTSSGALTGIRDIRVIDTTTDDLFDPPQA</sequence>
<dbReference type="EMBL" id="MLBF01000049">
    <property type="protein sequence ID" value="OLN27938.1"/>
    <property type="molecule type" value="Genomic_DNA"/>
</dbReference>
<name>A0A1Q8QKZ8_9FIRM</name>
<protein>
    <recommendedName>
        <fullName evidence="3">DUF2922 domain-containing protein</fullName>
    </recommendedName>
</protein>
<dbReference type="Proteomes" id="UP000186102">
    <property type="component" value="Unassembled WGS sequence"/>
</dbReference>
<proteinExistence type="predicted"/>
<dbReference type="OrthoDB" id="9795264at2"/>
<evidence type="ECO:0000313" key="2">
    <source>
        <dbReference type="Proteomes" id="UP000186102"/>
    </source>
</evidence>
<dbReference type="Pfam" id="PF11148">
    <property type="entry name" value="DUF2922"/>
    <property type="match status" value="1"/>
</dbReference>
<dbReference type="RefSeq" id="WP_075366653.1">
    <property type="nucleotide sequence ID" value="NZ_MLBF01000049.1"/>
</dbReference>
<keyword evidence="2" id="KW-1185">Reference proteome</keyword>
<dbReference type="AlphaFoldDB" id="A0A1Q8QKZ8"/>
<accession>A0A1Q8QKZ8</accession>
<evidence type="ECO:0000313" key="1">
    <source>
        <dbReference type="EMBL" id="OLN27938.1"/>
    </source>
</evidence>
<dbReference type="InterPro" id="IPR021321">
    <property type="entry name" value="DUF2922"/>
</dbReference>
<reference evidence="1 2" key="1">
    <citation type="submission" date="2016-09" db="EMBL/GenBank/DDBJ databases">
        <title>Complete genome of Desulfosporosinus sp. OL.</title>
        <authorList>
            <person name="Mardanov A."/>
            <person name="Beletsky A."/>
            <person name="Panova A."/>
            <person name="Karnachuk O."/>
            <person name="Ravin N."/>
        </authorList>
    </citation>
    <scope>NUCLEOTIDE SEQUENCE [LARGE SCALE GENOMIC DNA]</scope>
    <source>
        <strain evidence="1 2">OL</strain>
    </source>
</reference>
<organism evidence="1 2">
    <name type="scientific">Desulfosporosinus metallidurans</name>
    <dbReference type="NCBI Taxonomy" id="1888891"/>
    <lineage>
        <taxon>Bacteria</taxon>
        <taxon>Bacillati</taxon>
        <taxon>Bacillota</taxon>
        <taxon>Clostridia</taxon>
        <taxon>Eubacteriales</taxon>
        <taxon>Desulfitobacteriaceae</taxon>
        <taxon>Desulfosporosinus</taxon>
    </lineage>
</organism>
<comment type="caution">
    <text evidence="1">The sequence shown here is derived from an EMBL/GenBank/DDBJ whole genome shotgun (WGS) entry which is preliminary data.</text>
</comment>
<evidence type="ECO:0008006" key="3">
    <source>
        <dbReference type="Google" id="ProtNLM"/>
    </source>
</evidence>